<name>A0A2V3DVG7_9MICC</name>
<reference evidence="2 3" key="1">
    <citation type="submission" date="2018-05" db="EMBL/GenBank/DDBJ databases">
        <title>Genetic diversity of glacier-inhabiting Cryobacterium bacteria in China and description of Cryobacterium mengkeensis sp. nov. and Arthrobacter glacialis sp. nov.</title>
        <authorList>
            <person name="Liu Q."/>
            <person name="Xin Y.-H."/>
        </authorList>
    </citation>
    <scope>NUCLEOTIDE SEQUENCE [LARGE SCALE GENOMIC DNA]</scope>
    <source>
        <strain evidence="2 3">GP3</strain>
    </source>
</reference>
<dbReference type="PROSITE" id="PS51704">
    <property type="entry name" value="GP_PDE"/>
    <property type="match status" value="1"/>
</dbReference>
<protein>
    <recommendedName>
        <fullName evidence="1">GP-PDE domain-containing protein</fullName>
    </recommendedName>
</protein>
<dbReference type="EMBL" id="QHLZ01000003">
    <property type="protein sequence ID" value="PXA66387.1"/>
    <property type="molecule type" value="Genomic_DNA"/>
</dbReference>
<comment type="caution">
    <text evidence="2">The sequence shown here is derived from an EMBL/GenBank/DDBJ whole genome shotgun (WGS) entry which is preliminary data.</text>
</comment>
<accession>A0A2V3DVG7</accession>
<feature type="domain" description="GP-PDE" evidence="1">
    <location>
        <begin position="1"/>
        <end position="232"/>
    </location>
</feature>
<dbReference type="PANTHER" id="PTHR46211:SF14">
    <property type="entry name" value="GLYCEROPHOSPHODIESTER PHOSPHODIESTERASE"/>
    <property type="match status" value="1"/>
</dbReference>
<dbReference type="SUPFAM" id="SSF51695">
    <property type="entry name" value="PLC-like phosphodiesterases"/>
    <property type="match status" value="1"/>
</dbReference>
<dbReference type="Pfam" id="PF03009">
    <property type="entry name" value="GDPD"/>
    <property type="match status" value="2"/>
</dbReference>
<evidence type="ECO:0000259" key="1">
    <source>
        <dbReference type="PROSITE" id="PS51704"/>
    </source>
</evidence>
<dbReference type="Gene3D" id="3.20.20.190">
    <property type="entry name" value="Phosphatidylinositol (PI) phosphodiesterase"/>
    <property type="match status" value="1"/>
</dbReference>
<dbReference type="GO" id="GO:0006629">
    <property type="term" value="P:lipid metabolic process"/>
    <property type="evidence" value="ECO:0007669"/>
    <property type="project" value="InterPro"/>
</dbReference>
<evidence type="ECO:0000313" key="2">
    <source>
        <dbReference type="EMBL" id="PXA66387.1"/>
    </source>
</evidence>
<sequence>MRIYAHRGVSAHLPENTLAAFSRAIDLGVDGIELDVHLSAEKVPVVIHDETVDRTTNGTGRISEFTAVQLGLLDAGHGQFVPTLDQVLGMAAGKVRVNIELKDDTSVAAVLGVIAEHPGLDWFCSSMQFTALTQMCELAPGSDCQPATFGWEMNADGGGDLQESIDFALLHKSTGVSVWEGLLDHTTIDMIHASGLKVWAWTVNDTDRAHELANMGVDALCTDDPELIRTALCSVPTHARQVE</sequence>
<dbReference type="InterPro" id="IPR017946">
    <property type="entry name" value="PLC-like_Pdiesterase_TIM-brl"/>
</dbReference>
<dbReference type="GO" id="GO:0008081">
    <property type="term" value="F:phosphoric diester hydrolase activity"/>
    <property type="evidence" value="ECO:0007669"/>
    <property type="project" value="InterPro"/>
</dbReference>
<evidence type="ECO:0000313" key="3">
    <source>
        <dbReference type="Proteomes" id="UP000246303"/>
    </source>
</evidence>
<gene>
    <name evidence="2" type="ORF">CVS29_06795</name>
</gene>
<proteinExistence type="predicted"/>
<dbReference type="InterPro" id="IPR030395">
    <property type="entry name" value="GP_PDE_dom"/>
</dbReference>
<keyword evidence="3" id="KW-1185">Reference proteome</keyword>
<dbReference type="AlphaFoldDB" id="A0A2V3DVG7"/>
<dbReference type="PANTHER" id="PTHR46211">
    <property type="entry name" value="GLYCEROPHOSPHORYL DIESTER PHOSPHODIESTERASE"/>
    <property type="match status" value="1"/>
</dbReference>
<dbReference type="Proteomes" id="UP000246303">
    <property type="component" value="Unassembled WGS sequence"/>
</dbReference>
<organism evidence="2 3">
    <name type="scientific">Arthrobacter psychrochitiniphilus</name>
    <dbReference type="NCBI Taxonomy" id="291045"/>
    <lineage>
        <taxon>Bacteria</taxon>
        <taxon>Bacillati</taxon>
        <taxon>Actinomycetota</taxon>
        <taxon>Actinomycetes</taxon>
        <taxon>Micrococcales</taxon>
        <taxon>Micrococcaceae</taxon>
        <taxon>Arthrobacter</taxon>
    </lineage>
</organism>
<dbReference type="RefSeq" id="WP_110105574.1">
    <property type="nucleotide sequence ID" value="NZ_JACBZZ010000001.1"/>
</dbReference>